<organism evidence="2 3">
    <name type="scientific">Paspalum notatum var. saurae</name>
    <dbReference type="NCBI Taxonomy" id="547442"/>
    <lineage>
        <taxon>Eukaryota</taxon>
        <taxon>Viridiplantae</taxon>
        <taxon>Streptophyta</taxon>
        <taxon>Embryophyta</taxon>
        <taxon>Tracheophyta</taxon>
        <taxon>Spermatophyta</taxon>
        <taxon>Magnoliopsida</taxon>
        <taxon>Liliopsida</taxon>
        <taxon>Poales</taxon>
        <taxon>Poaceae</taxon>
        <taxon>PACMAD clade</taxon>
        <taxon>Panicoideae</taxon>
        <taxon>Andropogonodae</taxon>
        <taxon>Paspaleae</taxon>
        <taxon>Paspalinae</taxon>
        <taxon>Paspalum</taxon>
    </lineage>
</organism>
<dbReference type="EMBL" id="CP144747">
    <property type="protein sequence ID" value="WVZ66800.1"/>
    <property type="molecule type" value="Genomic_DNA"/>
</dbReference>
<reference evidence="2 3" key="1">
    <citation type="submission" date="2024-02" db="EMBL/GenBank/DDBJ databases">
        <title>High-quality chromosome-scale genome assembly of Pensacola bahiagrass (Paspalum notatum Flugge var. saurae).</title>
        <authorList>
            <person name="Vega J.M."/>
            <person name="Podio M."/>
            <person name="Orjuela J."/>
            <person name="Siena L.A."/>
            <person name="Pessino S.C."/>
            <person name="Combes M.C."/>
            <person name="Mariac C."/>
            <person name="Albertini E."/>
            <person name="Pupilli F."/>
            <person name="Ortiz J.P.A."/>
            <person name="Leblanc O."/>
        </authorList>
    </citation>
    <scope>NUCLEOTIDE SEQUENCE [LARGE SCALE GENOMIC DNA]</scope>
    <source>
        <strain evidence="2">R1</strain>
        <tissue evidence="2">Leaf</tissue>
    </source>
</reference>
<dbReference type="Proteomes" id="UP001341281">
    <property type="component" value="Chromosome 03"/>
</dbReference>
<evidence type="ECO:0000259" key="1">
    <source>
        <dbReference type="Pfam" id="PF07762"/>
    </source>
</evidence>
<evidence type="ECO:0000313" key="3">
    <source>
        <dbReference type="Proteomes" id="UP001341281"/>
    </source>
</evidence>
<dbReference type="PANTHER" id="PTHR33086">
    <property type="entry name" value="OS05G0468200 PROTEIN-RELATED"/>
    <property type="match status" value="1"/>
</dbReference>
<proteinExistence type="predicted"/>
<dbReference type="PANTHER" id="PTHR33086:SF44">
    <property type="entry name" value="OS03G0683600 PROTEIN"/>
    <property type="match status" value="1"/>
</dbReference>
<dbReference type="InterPro" id="IPR011676">
    <property type="entry name" value="DUF1618"/>
</dbReference>
<keyword evidence="3" id="KW-1185">Reference proteome</keyword>
<evidence type="ECO:0000313" key="2">
    <source>
        <dbReference type="EMBL" id="WVZ66800.1"/>
    </source>
</evidence>
<protein>
    <recommendedName>
        <fullName evidence="1">DUF1618 domain-containing protein</fullName>
    </recommendedName>
</protein>
<accession>A0AAQ3T642</accession>
<name>A0AAQ3T642_PASNO</name>
<dbReference type="AlphaFoldDB" id="A0AAQ3T642"/>
<feature type="domain" description="DUF1618" evidence="1">
    <location>
        <begin position="176"/>
        <end position="304"/>
    </location>
</feature>
<sequence length="363" mass="39816">MAALPSWIILHKFIGVSFSDHLQAEDFYLLPDAPPRLSHFKIPVGQQIPANPGVLSVDLAAGLFLLRTNGYAVLSTVSRTVTPVRPRRADDPAILGVICCNGGRSMVVGLEYKPSNPKAWLHYYFPGGATAAWTTKEVDNPLLPLGLTGNFICKDVIAHDGRLWWVSDSITAASSSGLLSCDPSADNPQLVFSAGSDLLKHCQHDPCDKISCVDRRRVQVAGGKLRWVQILCEHTDLPRGSAGEALAVTMLTLDHHTAQWRRSEDHHLMSFADVWNDDSYKRTTLPRKEPAPVLIHPDNPSIVYFALSGYLFGVDMITKKVVGDPHRHGMMLDSEDNSSSPLLPWVVPRELKSGLLKAVAPLV</sequence>
<dbReference type="Pfam" id="PF07762">
    <property type="entry name" value="DUF1618"/>
    <property type="match status" value="1"/>
</dbReference>
<gene>
    <name evidence="2" type="ORF">U9M48_015970</name>
</gene>